<evidence type="ECO:0000256" key="1">
    <source>
        <dbReference type="SAM" id="MobiDB-lite"/>
    </source>
</evidence>
<name>A0A0E9T8Y4_ANGAN</name>
<proteinExistence type="predicted"/>
<organism evidence="2">
    <name type="scientific">Anguilla anguilla</name>
    <name type="common">European freshwater eel</name>
    <name type="synonym">Muraena anguilla</name>
    <dbReference type="NCBI Taxonomy" id="7936"/>
    <lineage>
        <taxon>Eukaryota</taxon>
        <taxon>Metazoa</taxon>
        <taxon>Chordata</taxon>
        <taxon>Craniata</taxon>
        <taxon>Vertebrata</taxon>
        <taxon>Euteleostomi</taxon>
        <taxon>Actinopterygii</taxon>
        <taxon>Neopterygii</taxon>
        <taxon>Teleostei</taxon>
        <taxon>Anguilliformes</taxon>
        <taxon>Anguillidae</taxon>
        <taxon>Anguilla</taxon>
    </lineage>
</organism>
<sequence length="50" mass="5555">MSLLDRASVKTPDNNSLPPAPVNKKALYSILITVIKLVESNQFFVAFCIF</sequence>
<dbReference type="AlphaFoldDB" id="A0A0E9T8Y4"/>
<reference evidence="2" key="2">
    <citation type="journal article" date="2015" name="Fish Shellfish Immunol.">
        <title>Early steps in the European eel (Anguilla anguilla)-Vibrio vulnificus interaction in the gills: Role of the RtxA13 toxin.</title>
        <authorList>
            <person name="Callol A."/>
            <person name="Pajuelo D."/>
            <person name="Ebbesson L."/>
            <person name="Teles M."/>
            <person name="MacKenzie S."/>
            <person name="Amaro C."/>
        </authorList>
    </citation>
    <scope>NUCLEOTIDE SEQUENCE</scope>
</reference>
<evidence type="ECO:0000313" key="2">
    <source>
        <dbReference type="EMBL" id="JAH50154.1"/>
    </source>
</evidence>
<feature type="region of interest" description="Disordered" evidence="1">
    <location>
        <begin position="1"/>
        <end position="21"/>
    </location>
</feature>
<dbReference type="EMBL" id="GBXM01058423">
    <property type="protein sequence ID" value="JAH50154.1"/>
    <property type="molecule type" value="Transcribed_RNA"/>
</dbReference>
<reference evidence="2" key="1">
    <citation type="submission" date="2014-11" db="EMBL/GenBank/DDBJ databases">
        <authorList>
            <person name="Amaro Gonzalez C."/>
        </authorList>
    </citation>
    <scope>NUCLEOTIDE SEQUENCE</scope>
</reference>
<accession>A0A0E9T8Y4</accession>
<protein>
    <submittedName>
        <fullName evidence="2">Uncharacterized protein</fullName>
    </submittedName>
</protein>